<protein>
    <recommendedName>
        <fullName evidence="4">NADH dehydrogenase [ubiquinone] 1 beta subcomplex subunit 11, mitochondrial</fullName>
    </recommendedName>
    <alternativeName>
        <fullName evidence="15">Complex I-ESSS</fullName>
    </alternativeName>
    <alternativeName>
        <fullName evidence="14">NADH-ubiquinone oxidoreductase ESSS subunit</fullName>
    </alternativeName>
</protein>
<dbReference type="AlphaFoldDB" id="G7DZJ0"/>
<keyword evidence="10" id="KW-0249">Electron transport</keyword>
<reference evidence="19 20" key="1">
    <citation type="journal article" date="2011" name="J. Gen. Appl. Microbiol.">
        <title>Draft genome sequencing of the enigmatic basidiomycete Mixia osmundae.</title>
        <authorList>
            <person name="Nishida H."/>
            <person name="Nagatsuka Y."/>
            <person name="Sugiyama J."/>
        </authorList>
    </citation>
    <scope>NUCLEOTIDE SEQUENCE [LARGE SCALE GENOMIC DNA]</scope>
    <source>
        <strain evidence="20">CBS 9802 / IAM 14324 / JCM 22182 / KY 12970</strain>
    </source>
</reference>
<proteinExistence type="inferred from homology"/>
<evidence type="ECO:0000256" key="2">
    <source>
        <dbReference type="ARBA" id="ARBA00004434"/>
    </source>
</evidence>
<dbReference type="HOGENOM" id="CLU_138649_1_0_1"/>
<dbReference type="InterPro" id="IPR019329">
    <property type="entry name" value="NADH_UbQ_OxRdtase_ESSS_su"/>
</dbReference>
<evidence type="ECO:0000256" key="18">
    <source>
        <dbReference type="SAM" id="Phobius"/>
    </source>
</evidence>
<comment type="caution">
    <text evidence="19">The sequence shown here is derived from an EMBL/GenBank/DDBJ whole genome shotgun (WGS) entry which is preliminary data.</text>
</comment>
<dbReference type="GO" id="GO:0005743">
    <property type="term" value="C:mitochondrial inner membrane"/>
    <property type="evidence" value="ECO:0007669"/>
    <property type="project" value="UniProtKB-SubCell"/>
</dbReference>
<evidence type="ECO:0000256" key="8">
    <source>
        <dbReference type="ARBA" id="ARBA00022792"/>
    </source>
</evidence>
<evidence type="ECO:0000256" key="15">
    <source>
        <dbReference type="ARBA" id="ARBA00031387"/>
    </source>
</evidence>
<evidence type="ECO:0000256" key="6">
    <source>
        <dbReference type="ARBA" id="ARBA00022660"/>
    </source>
</evidence>
<keyword evidence="6" id="KW-0679">Respiratory chain</keyword>
<sequence length="118" mass="13267">MSLLTRQAGRLAPLSRCTPLQAHRSASGHHGPAFNEPSGNLFGEPHLPPGQKRERESWELMYYWMFFGGMAGIGIVKLYSQDRSIVSWARKEAAIRMEERGETPTYDSVDAKPAFKSE</sequence>
<feature type="transmembrane region" description="Helical" evidence="18">
    <location>
        <begin position="61"/>
        <end position="80"/>
    </location>
</feature>
<gene>
    <name evidence="19" type="primary">Mo02660</name>
    <name evidence="19" type="ORF">E5Q_02660</name>
</gene>
<comment type="similarity">
    <text evidence="3">Belongs to the complex I NDUFB11 subunit family.</text>
</comment>
<dbReference type="RefSeq" id="XP_014565736.1">
    <property type="nucleotide sequence ID" value="XM_014710250.1"/>
</dbReference>
<keyword evidence="7 18" id="KW-0812">Transmembrane</keyword>
<comment type="function">
    <text evidence="1">Accessory subunit of the mitochondrial membrane respiratory chain NADH dehydrogenase (Complex I), that is believed not to be involved in catalysis. Complex I functions in the transfer of electrons from NADH to the respiratory chain. The immediate electron acceptor for the enzyme is believed to be ubiquinone.</text>
</comment>
<keyword evidence="11 18" id="KW-1133">Transmembrane helix</keyword>
<comment type="subunit">
    <text evidence="16">Complex I is composed of 45 different subunits. Interacts with BCAP31.</text>
</comment>
<evidence type="ECO:0000256" key="5">
    <source>
        <dbReference type="ARBA" id="ARBA00022448"/>
    </source>
</evidence>
<evidence type="ECO:0000256" key="4">
    <source>
        <dbReference type="ARBA" id="ARBA00018632"/>
    </source>
</evidence>
<keyword evidence="13 18" id="KW-0472">Membrane</keyword>
<evidence type="ECO:0000256" key="3">
    <source>
        <dbReference type="ARBA" id="ARBA00008915"/>
    </source>
</evidence>
<dbReference type="PANTHER" id="PTHR40637">
    <property type="entry name" value="ESSS SUBUNIT OF NADH:UBIQUINONE OXIDOREDUCTASE (COMPLEX I) PROTEIN"/>
    <property type="match status" value="1"/>
</dbReference>
<keyword evidence="12" id="KW-0496">Mitochondrion</keyword>
<evidence type="ECO:0000256" key="17">
    <source>
        <dbReference type="SAM" id="MobiDB-lite"/>
    </source>
</evidence>
<keyword evidence="20" id="KW-1185">Reference proteome</keyword>
<feature type="region of interest" description="Disordered" evidence="17">
    <location>
        <begin position="15"/>
        <end position="51"/>
    </location>
</feature>
<dbReference type="STRING" id="764103.G7DZJ0"/>
<evidence type="ECO:0000313" key="19">
    <source>
        <dbReference type="EMBL" id="GAA96000.1"/>
    </source>
</evidence>
<evidence type="ECO:0000256" key="10">
    <source>
        <dbReference type="ARBA" id="ARBA00022982"/>
    </source>
</evidence>
<dbReference type="Pfam" id="PF10183">
    <property type="entry name" value="ESSS"/>
    <property type="match status" value="1"/>
</dbReference>
<evidence type="ECO:0000256" key="13">
    <source>
        <dbReference type="ARBA" id="ARBA00023136"/>
    </source>
</evidence>
<evidence type="ECO:0000256" key="11">
    <source>
        <dbReference type="ARBA" id="ARBA00022989"/>
    </source>
</evidence>
<evidence type="ECO:0000256" key="16">
    <source>
        <dbReference type="ARBA" id="ARBA00046528"/>
    </source>
</evidence>
<organism evidence="19 20">
    <name type="scientific">Mixia osmundae (strain CBS 9802 / IAM 14324 / JCM 22182 / KY 12970)</name>
    <dbReference type="NCBI Taxonomy" id="764103"/>
    <lineage>
        <taxon>Eukaryota</taxon>
        <taxon>Fungi</taxon>
        <taxon>Dikarya</taxon>
        <taxon>Basidiomycota</taxon>
        <taxon>Pucciniomycotina</taxon>
        <taxon>Mixiomycetes</taxon>
        <taxon>Mixiales</taxon>
        <taxon>Mixiaceae</taxon>
        <taxon>Mixia</taxon>
    </lineage>
</organism>
<keyword evidence="8" id="KW-0999">Mitochondrion inner membrane</keyword>
<dbReference type="OMA" id="WETIFYY"/>
<dbReference type="PANTHER" id="PTHR40637:SF1">
    <property type="entry name" value="ESSS SUBUNIT OF NADH:UBIQUINONE OXIDOREDUCTASE (COMPLEX I) PROTEIN"/>
    <property type="match status" value="1"/>
</dbReference>
<dbReference type="Proteomes" id="UP000009131">
    <property type="component" value="Unassembled WGS sequence"/>
</dbReference>
<dbReference type="OrthoDB" id="2147978at2759"/>
<name>G7DZJ0_MIXOS</name>
<evidence type="ECO:0000256" key="12">
    <source>
        <dbReference type="ARBA" id="ARBA00023128"/>
    </source>
</evidence>
<dbReference type="EMBL" id="BABT02000069">
    <property type="protein sequence ID" value="GAA96000.1"/>
    <property type="molecule type" value="Genomic_DNA"/>
</dbReference>
<keyword evidence="9" id="KW-0809">Transit peptide</keyword>
<dbReference type="InParanoid" id="G7DZJ0"/>
<evidence type="ECO:0000256" key="14">
    <source>
        <dbReference type="ARBA" id="ARBA00030753"/>
    </source>
</evidence>
<comment type="subcellular location">
    <subcellularLocation>
        <location evidence="2">Mitochondrion inner membrane</location>
        <topology evidence="2">Single-pass membrane protein</topology>
    </subcellularLocation>
</comment>
<reference evidence="19 20" key="2">
    <citation type="journal article" date="2012" name="Open Biol.">
        <title>Characteristics of nucleosomes and linker DNA regions on the genome of the basidiomycete Mixia osmundae revealed by mono- and dinucleosome mapping.</title>
        <authorList>
            <person name="Nishida H."/>
            <person name="Kondo S."/>
            <person name="Matsumoto T."/>
            <person name="Suzuki Y."/>
            <person name="Yoshikawa H."/>
            <person name="Taylor T.D."/>
            <person name="Sugiyama J."/>
        </authorList>
    </citation>
    <scope>NUCLEOTIDE SEQUENCE [LARGE SCALE GENOMIC DNA]</scope>
    <source>
        <strain evidence="20">CBS 9802 / IAM 14324 / JCM 22182 / KY 12970</strain>
    </source>
</reference>
<evidence type="ECO:0000256" key="1">
    <source>
        <dbReference type="ARBA" id="ARBA00003195"/>
    </source>
</evidence>
<evidence type="ECO:0000256" key="9">
    <source>
        <dbReference type="ARBA" id="ARBA00022946"/>
    </source>
</evidence>
<dbReference type="eggNOG" id="ENOG502S7S9">
    <property type="taxonomic scope" value="Eukaryota"/>
</dbReference>
<evidence type="ECO:0000256" key="7">
    <source>
        <dbReference type="ARBA" id="ARBA00022692"/>
    </source>
</evidence>
<accession>G7DZJ0</accession>
<keyword evidence="5" id="KW-0813">Transport</keyword>
<evidence type="ECO:0000313" key="20">
    <source>
        <dbReference type="Proteomes" id="UP000009131"/>
    </source>
</evidence>